<dbReference type="Pfam" id="PF00730">
    <property type="entry name" value="HhH-GPD"/>
    <property type="match status" value="1"/>
</dbReference>
<dbReference type="Proteomes" id="UP001596445">
    <property type="component" value="Unassembled WGS sequence"/>
</dbReference>
<dbReference type="InterPro" id="IPR000035">
    <property type="entry name" value="Alkylbase_DNA_glycsylse_CS"/>
</dbReference>
<dbReference type="InterPro" id="IPR011257">
    <property type="entry name" value="DNA_glycosylase"/>
</dbReference>
<dbReference type="RefSeq" id="WP_267162733.1">
    <property type="nucleotide sequence ID" value="NZ_CP112972.1"/>
</dbReference>
<dbReference type="GeneID" id="76628821"/>
<dbReference type="EMBL" id="JBHSZI010000001">
    <property type="protein sequence ID" value="MFC7057019.1"/>
    <property type="molecule type" value="Genomic_DNA"/>
</dbReference>
<dbReference type="InterPro" id="IPR003265">
    <property type="entry name" value="HhH-GPD_domain"/>
</dbReference>
<dbReference type="SMART" id="SM00478">
    <property type="entry name" value="ENDO3c"/>
    <property type="match status" value="1"/>
</dbReference>
<evidence type="ECO:0000256" key="1">
    <source>
        <dbReference type="ARBA" id="ARBA00010817"/>
    </source>
</evidence>
<evidence type="ECO:0000256" key="2">
    <source>
        <dbReference type="ARBA" id="ARBA00022763"/>
    </source>
</evidence>
<evidence type="ECO:0000313" key="5">
    <source>
        <dbReference type="EMBL" id="MFC7057019.1"/>
    </source>
</evidence>
<dbReference type="CDD" id="cd00056">
    <property type="entry name" value="ENDO3c"/>
    <property type="match status" value="1"/>
</dbReference>
<dbReference type="SUPFAM" id="SSF48150">
    <property type="entry name" value="DNA-glycosylase"/>
    <property type="match status" value="1"/>
</dbReference>
<keyword evidence="3" id="KW-0234">DNA repair</keyword>
<dbReference type="InterPro" id="IPR051912">
    <property type="entry name" value="Alkylbase_DNA_Glycosylase/TA"/>
</dbReference>
<proteinExistence type="inferred from homology"/>
<accession>A0ABD5VXN3</accession>
<dbReference type="PANTHER" id="PTHR43003:SF5">
    <property type="entry name" value="DNA-3-METHYLADENINE GLYCOSYLASE"/>
    <property type="match status" value="1"/>
</dbReference>
<sequence length="197" mass="22082">MTDDPTAAEAVATLREDNALEPYIHEYGQLTVGPADDLYQRLVVSLLRQQVSIDAAEAVRERLFKSVEVTPEGIAAADPDHLTDAGLSNAKAEYAKAAADAFSEREYSLAYFEGMDDEAVVDELTTIRGVGPWTAKMFLLYGLGRKDVFPVEDLGIRRGMDIVCDEELTRTEMVERARDWKPYRSYASLYLWRAYEG</sequence>
<evidence type="ECO:0000313" key="6">
    <source>
        <dbReference type="Proteomes" id="UP001596445"/>
    </source>
</evidence>
<dbReference type="GO" id="GO:0006281">
    <property type="term" value="P:DNA repair"/>
    <property type="evidence" value="ECO:0007669"/>
    <property type="project" value="UniProtKB-KW"/>
</dbReference>
<dbReference type="Gene3D" id="1.10.1670.40">
    <property type="match status" value="1"/>
</dbReference>
<dbReference type="Gene3D" id="1.10.340.30">
    <property type="entry name" value="Hypothetical protein, domain 2"/>
    <property type="match status" value="1"/>
</dbReference>
<keyword evidence="2" id="KW-0227">DNA damage</keyword>
<comment type="caution">
    <text evidence="5">The sequence shown here is derived from an EMBL/GenBank/DDBJ whole genome shotgun (WGS) entry which is preliminary data.</text>
</comment>
<organism evidence="5 6">
    <name type="scientific">Halovenus salina</name>
    <dbReference type="NCBI Taxonomy" id="1510225"/>
    <lineage>
        <taxon>Archaea</taxon>
        <taxon>Methanobacteriati</taxon>
        <taxon>Methanobacteriota</taxon>
        <taxon>Stenosarchaea group</taxon>
        <taxon>Halobacteria</taxon>
        <taxon>Halobacteriales</taxon>
        <taxon>Haloarculaceae</taxon>
        <taxon>Halovenus</taxon>
    </lineage>
</organism>
<evidence type="ECO:0000256" key="3">
    <source>
        <dbReference type="ARBA" id="ARBA00023204"/>
    </source>
</evidence>
<reference evidence="5 6" key="1">
    <citation type="journal article" date="2019" name="Int. J. Syst. Evol. Microbiol.">
        <title>The Global Catalogue of Microorganisms (GCM) 10K type strain sequencing project: providing services to taxonomists for standard genome sequencing and annotation.</title>
        <authorList>
            <consortium name="The Broad Institute Genomics Platform"/>
            <consortium name="The Broad Institute Genome Sequencing Center for Infectious Disease"/>
            <person name="Wu L."/>
            <person name="Ma J."/>
        </authorList>
    </citation>
    <scope>NUCLEOTIDE SEQUENCE [LARGE SCALE GENOMIC DNA]</scope>
    <source>
        <strain evidence="5 6">JCM 30072</strain>
    </source>
</reference>
<feature type="domain" description="HhH-GPD" evidence="4">
    <location>
        <begin position="47"/>
        <end position="196"/>
    </location>
</feature>
<gene>
    <name evidence="5" type="ORF">ACFQQG_01035</name>
</gene>
<dbReference type="PROSITE" id="PS00516">
    <property type="entry name" value="ALKYLBASE_DNA_GLYCOS"/>
    <property type="match status" value="1"/>
</dbReference>
<comment type="similarity">
    <text evidence="1">Belongs to the alkylbase DNA glycosidase AlkA family.</text>
</comment>
<evidence type="ECO:0000259" key="4">
    <source>
        <dbReference type="SMART" id="SM00478"/>
    </source>
</evidence>
<dbReference type="AlphaFoldDB" id="A0ABD5VXN3"/>
<name>A0ABD5VXN3_9EURY</name>
<protein>
    <submittedName>
        <fullName evidence="5">DNA-3-methyladenine glycosylase family protein</fullName>
    </submittedName>
</protein>
<dbReference type="PANTHER" id="PTHR43003">
    <property type="entry name" value="DNA-3-METHYLADENINE GLYCOSYLASE"/>
    <property type="match status" value="1"/>
</dbReference>
<keyword evidence="6" id="KW-1185">Reference proteome</keyword>